<dbReference type="InterPro" id="IPR000276">
    <property type="entry name" value="GPCR_Rhodpsn"/>
</dbReference>
<dbReference type="PANTHER" id="PTHR24228">
    <property type="entry name" value="B2 BRADYKININ RECEPTOR/ANGIOTENSIN II RECEPTOR"/>
    <property type="match status" value="1"/>
</dbReference>
<dbReference type="GO" id="GO:0004930">
    <property type="term" value="F:G protein-coupled receptor activity"/>
    <property type="evidence" value="ECO:0007669"/>
    <property type="project" value="UniProtKB-KW"/>
</dbReference>
<evidence type="ECO:0000256" key="10">
    <source>
        <dbReference type="SAM" id="Phobius"/>
    </source>
</evidence>
<keyword evidence="4 10" id="KW-1133">Transmembrane helix</keyword>
<evidence type="ECO:0000256" key="8">
    <source>
        <dbReference type="ARBA" id="ARBA00023224"/>
    </source>
</evidence>
<keyword evidence="2" id="KW-1003">Cell membrane</keyword>
<keyword evidence="6 10" id="KW-0472">Membrane</keyword>
<evidence type="ECO:0000256" key="7">
    <source>
        <dbReference type="ARBA" id="ARBA00023170"/>
    </source>
</evidence>
<feature type="transmembrane region" description="Helical" evidence="10">
    <location>
        <begin position="26"/>
        <end position="46"/>
    </location>
</feature>
<dbReference type="Gene3D" id="1.20.1070.10">
    <property type="entry name" value="Rhodopsin 7-helix transmembrane proteins"/>
    <property type="match status" value="1"/>
</dbReference>
<dbReference type="GO" id="GO:0005886">
    <property type="term" value="C:plasma membrane"/>
    <property type="evidence" value="ECO:0007669"/>
    <property type="project" value="UniProtKB-SubCell"/>
</dbReference>
<evidence type="ECO:0000256" key="2">
    <source>
        <dbReference type="ARBA" id="ARBA00022475"/>
    </source>
</evidence>
<dbReference type="CDD" id="cd00637">
    <property type="entry name" value="7tm_classA_rhodopsin-like"/>
    <property type="match status" value="1"/>
</dbReference>
<accession>A0A1W0WJB2</accession>
<dbReference type="PANTHER" id="PTHR24228:SF59">
    <property type="entry name" value="NEUROPEPTIDE RECEPTOR 15"/>
    <property type="match status" value="1"/>
</dbReference>
<organism evidence="12 13">
    <name type="scientific">Hypsibius exemplaris</name>
    <name type="common">Freshwater tardigrade</name>
    <dbReference type="NCBI Taxonomy" id="2072580"/>
    <lineage>
        <taxon>Eukaryota</taxon>
        <taxon>Metazoa</taxon>
        <taxon>Ecdysozoa</taxon>
        <taxon>Tardigrada</taxon>
        <taxon>Eutardigrada</taxon>
        <taxon>Parachela</taxon>
        <taxon>Hypsibioidea</taxon>
        <taxon>Hypsibiidae</taxon>
        <taxon>Hypsibius</taxon>
    </lineage>
</organism>
<dbReference type="InterPro" id="IPR017452">
    <property type="entry name" value="GPCR_Rhodpsn_7TM"/>
</dbReference>
<comment type="subcellular location">
    <subcellularLocation>
        <location evidence="1">Cell membrane</location>
        <topology evidence="1">Multi-pass membrane protein</topology>
    </subcellularLocation>
</comment>
<dbReference type="PROSITE" id="PS00237">
    <property type="entry name" value="G_PROTEIN_RECEP_F1_1"/>
    <property type="match status" value="1"/>
</dbReference>
<dbReference type="SUPFAM" id="SSF81321">
    <property type="entry name" value="Family A G protein-coupled receptor-like"/>
    <property type="match status" value="1"/>
</dbReference>
<feature type="transmembrane region" description="Helical" evidence="10">
    <location>
        <begin position="203"/>
        <end position="223"/>
    </location>
</feature>
<proteinExistence type="inferred from homology"/>
<reference evidence="13" key="1">
    <citation type="submission" date="2017-01" db="EMBL/GenBank/DDBJ databases">
        <title>Comparative genomics of anhydrobiosis in the tardigrade Hypsibius dujardini.</title>
        <authorList>
            <person name="Yoshida Y."/>
            <person name="Koutsovoulos G."/>
            <person name="Laetsch D."/>
            <person name="Stevens L."/>
            <person name="Kumar S."/>
            <person name="Horikawa D."/>
            <person name="Ishino K."/>
            <person name="Komine S."/>
            <person name="Tomita M."/>
            <person name="Blaxter M."/>
            <person name="Arakawa K."/>
        </authorList>
    </citation>
    <scope>NUCLEOTIDE SEQUENCE [LARGE SCALE GENOMIC DNA]</scope>
    <source>
        <strain evidence="13">Z151</strain>
    </source>
</reference>
<feature type="domain" description="G-protein coupled receptors family 1 profile" evidence="11">
    <location>
        <begin position="40"/>
        <end position="363"/>
    </location>
</feature>
<dbReference type="Pfam" id="PF00001">
    <property type="entry name" value="7tm_1"/>
    <property type="match status" value="1"/>
</dbReference>
<feature type="transmembrane region" description="Helical" evidence="10">
    <location>
        <begin position="110"/>
        <end position="137"/>
    </location>
</feature>
<evidence type="ECO:0000313" key="12">
    <source>
        <dbReference type="EMBL" id="OQV15308.1"/>
    </source>
</evidence>
<sequence length="384" mass="41906">MANNSSPVMSNNTTVPQLIITDNSSLGYAVIPLVMIGTGGSLLCLWSMWRRRAAVQNESASSITLLYINLSISSLLFSGFVLTVSSYTMIMGGASALARPSYSRFCQFQAFAYFTGEGVCAFVNSAIAVNRFFVVVLSGPFPALKSRNVTLCLLAGSWLFPMLLFIWPVFGVFGSFGFSTTSRCAFLRLNPIYQTVYKVCHGLLPFGIMLVCYSGIVLHVGVAKRRLQQHRFSTAAVSRSSTVAVSRSSTAAVSRSSTAAVSRSSTVAVSRFSTAAVDLSPQPETAPKGRRRAFLARQDMQATKIAFATCLAFMICFLPNGIFGMIAGNLRNMQGMTGAGIAYWVYIGRLFKYVDVRYNPLVYVFLSSDMRKRAFAQWLFGMKG</sequence>
<keyword evidence="7 9" id="KW-0675">Receptor</keyword>
<evidence type="ECO:0000256" key="3">
    <source>
        <dbReference type="ARBA" id="ARBA00022692"/>
    </source>
</evidence>
<name>A0A1W0WJB2_HYPEX</name>
<gene>
    <name evidence="12" type="ORF">BV898_10538</name>
</gene>
<dbReference type="PROSITE" id="PS50262">
    <property type="entry name" value="G_PROTEIN_RECEP_F1_2"/>
    <property type="match status" value="1"/>
</dbReference>
<evidence type="ECO:0000256" key="5">
    <source>
        <dbReference type="ARBA" id="ARBA00023040"/>
    </source>
</evidence>
<evidence type="ECO:0000256" key="1">
    <source>
        <dbReference type="ARBA" id="ARBA00004651"/>
    </source>
</evidence>
<feature type="transmembrane region" description="Helical" evidence="10">
    <location>
        <begin position="149"/>
        <end position="170"/>
    </location>
</feature>
<keyword evidence="5 9" id="KW-0297">G-protein coupled receptor</keyword>
<comment type="similarity">
    <text evidence="9">Belongs to the G-protein coupled receptor 1 family.</text>
</comment>
<feature type="transmembrane region" description="Helical" evidence="10">
    <location>
        <begin position="66"/>
        <end position="90"/>
    </location>
</feature>
<dbReference type="Proteomes" id="UP000192578">
    <property type="component" value="Unassembled WGS sequence"/>
</dbReference>
<protein>
    <recommendedName>
        <fullName evidence="11">G-protein coupled receptors family 1 profile domain-containing protein</fullName>
    </recommendedName>
</protein>
<comment type="caution">
    <text evidence="12">The sequence shown here is derived from an EMBL/GenBank/DDBJ whole genome shotgun (WGS) entry which is preliminary data.</text>
</comment>
<evidence type="ECO:0000256" key="6">
    <source>
        <dbReference type="ARBA" id="ARBA00023136"/>
    </source>
</evidence>
<keyword evidence="8 9" id="KW-0807">Transducer</keyword>
<dbReference type="AlphaFoldDB" id="A0A1W0WJB2"/>
<feature type="transmembrane region" description="Helical" evidence="10">
    <location>
        <begin position="305"/>
        <end position="327"/>
    </location>
</feature>
<evidence type="ECO:0000259" key="11">
    <source>
        <dbReference type="PROSITE" id="PS50262"/>
    </source>
</evidence>
<evidence type="ECO:0000256" key="4">
    <source>
        <dbReference type="ARBA" id="ARBA00022989"/>
    </source>
</evidence>
<evidence type="ECO:0000313" key="13">
    <source>
        <dbReference type="Proteomes" id="UP000192578"/>
    </source>
</evidence>
<evidence type="ECO:0000256" key="9">
    <source>
        <dbReference type="RuleBase" id="RU000688"/>
    </source>
</evidence>
<keyword evidence="13" id="KW-1185">Reference proteome</keyword>
<dbReference type="EMBL" id="MTYJ01000091">
    <property type="protein sequence ID" value="OQV15308.1"/>
    <property type="molecule type" value="Genomic_DNA"/>
</dbReference>
<keyword evidence="3 9" id="KW-0812">Transmembrane</keyword>
<dbReference type="PRINTS" id="PR00237">
    <property type="entry name" value="GPCRRHODOPSN"/>
</dbReference>